<evidence type="ECO:0000256" key="1">
    <source>
        <dbReference type="ARBA" id="ARBA00022737"/>
    </source>
</evidence>
<dbReference type="GO" id="GO:0051639">
    <property type="term" value="P:actin filament network formation"/>
    <property type="evidence" value="ECO:0007669"/>
    <property type="project" value="TreeGrafter"/>
</dbReference>
<accession>A0A4C1T128</accession>
<sequence length="139" mass="15282">MRAYTLSILSRLANSGNPIVEKEIVQWVNNKLTEAGKESVLKHFNDPAIADAKIVIDLVDALKAGSINYELVKTSGTEEFFFGAFGKMFERQYTCIVSVTVCDGCDKCKLEEVIASKDLKSSPGSPAFQILVFPEIEIS</sequence>
<proteinExistence type="predicted"/>
<dbReference type="Gene3D" id="1.10.418.10">
    <property type="entry name" value="Calponin-like domain"/>
    <property type="match status" value="1"/>
</dbReference>
<dbReference type="EMBL" id="BGZK01004290">
    <property type="protein sequence ID" value="GBP08159.1"/>
    <property type="molecule type" value="Genomic_DNA"/>
</dbReference>
<keyword evidence="5" id="KW-1185">Reference proteome</keyword>
<dbReference type="GO" id="GO:0032432">
    <property type="term" value="C:actin filament bundle"/>
    <property type="evidence" value="ECO:0007669"/>
    <property type="project" value="TreeGrafter"/>
</dbReference>
<dbReference type="AlphaFoldDB" id="A0A4C1T128"/>
<dbReference type="Pfam" id="PF00307">
    <property type="entry name" value="CH"/>
    <property type="match status" value="1"/>
</dbReference>
<dbReference type="GO" id="GO:0005884">
    <property type="term" value="C:actin filament"/>
    <property type="evidence" value="ECO:0007669"/>
    <property type="project" value="TreeGrafter"/>
</dbReference>
<dbReference type="InterPro" id="IPR036872">
    <property type="entry name" value="CH_dom_sf"/>
</dbReference>
<evidence type="ECO:0000313" key="5">
    <source>
        <dbReference type="Proteomes" id="UP000299102"/>
    </source>
</evidence>
<dbReference type="SUPFAM" id="SSF47576">
    <property type="entry name" value="Calponin-homology domain, CH-domain"/>
    <property type="match status" value="1"/>
</dbReference>
<evidence type="ECO:0000313" key="4">
    <source>
        <dbReference type="EMBL" id="GBP08159.1"/>
    </source>
</evidence>
<dbReference type="STRING" id="151549.A0A4C1T128"/>
<dbReference type="PANTHER" id="PTHR19961:SF18">
    <property type="entry name" value="FI19014P1"/>
    <property type="match status" value="1"/>
</dbReference>
<reference evidence="4 5" key="1">
    <citation type="journal article" date="2019" name="Commun. Biol.">
        <title>The bagworm genome reveals a unique fibroin gene that provides high tensile strength.</title>
        <authorList>
            <person name="Kono N."/>
            <person name="Nakamura H."/>
            <person name="Ohtoshi R."/>
            <person name="Tomita M."/>
            <person name="Numata K."/>
            <person name="Arakawa K."/>
        </authorList>
    </citation>
    <scope>NUCLEOTIDE SEQUENCE [LARGE SCALE GENOMIC DNA]</scope>
</reference>
<dbReference type="InterPro" id="IPR001715">
    <property type="entry name" value="CH_dom"/>
</dbReference>
<dbReference type="GO" id="GO:0005737">
    <property type="term" value="C:cytoplasm"/>
    <property type="evidence" value="ECO:0007669"/>
    <property type="project" value="TreeGrafter"/>
</dbReference>
<keyword evidence="1" id="KW-0677">Repeat</keyword>
<dbReference type="GO" id="GO:0051015">
    <property type="term" value="F:actin filament binding"/>
    <property type="evidence" value="ECO:0007669"/>
    <property type="project" value="InterPro"/>
</dbReference>
<evidence type="ECO:0000256" key="2">
    <source>
        <dbReference type="ARBA" id="ARBA00023203"/>
    </source>
</evidence>
<protein>
    <submittedName>
        <fullName evidence="4">Plastin-3</fullName>
    </submittedName>
</protein>
<name>A0A4C1T128_EUMVA</name>
<evidence type="ECO:0000259" key="3">
    <source>
        <dbReference type="Pfam" id="PF00307"/>
    </source>
</evidence>
<feature type="domain" description="Calponin-homology (CH)" evidence="3">
    <location>
        <begin position="20"/>
        <end position="81"/>
    </location>
</feature>
<comment type="caution">
    <text evidence="4">The sequence shown here is derived from an EMBL/GenBank/DDBJ whole genome shotgun (WGS) entry which is preliminary data.</text>
</comment>
<dbReference type="Proteomes" id="UP000299102">
    <property type="component" value="Unassembled WGS sequence"/>
</dbReference>
<keyword evidence="2" id="KW-0009">Actin-binding</keyword>
<dbReference type="InterPro" id="IPR039959">
    <property type="entry name" value="Fimbrin/Plastin"/>
</dbReference>
<dbReference type="OrthoDB" id="431378at2759"/>
<dbReference type="PANTHER" id="PTHR19961">
    <property type="entry name" value="FIMBRIN/PLASTIN"/>
    <property type="match status" value="1"/>
</dbReference>
<gene>
    <name evidence="4" type="primary">Pls3</name>
    <name evidence="4" type="ORF">EVAR_71387_1</name>
</gene>
<organism evidence="4 5">
    <name type="scientific">Eumeta variegata</name>
    <name type="common">Bagworm moth</name>
    <name type="synonym">Eumeta japonica</name>
    <dbReference type="NCBI Taxonomy" id="151549"/>
    <lineage>
        <taxon>Eukaryota</taxon>
        <taxon>Metazoa</taxon>
        <taxon>Ecdysozoa</taxon>
        <taxon>Arthropoda</taxon>
        <taxon>Hexapoda</taxon>
        <taxon>Insecta</taxon>
        <taxon>Pterygota</taxon>
        <taxon>Neoptera</taxon>
        <taxon>Endopterygota</taxon>
        <taxon>Lepidoptera</taxon>
        <taxon>Glossata</taxon>
        <taxon>Ditrysia</taxon>
        <taxon>Tineoidea</taxon>
        <taxon>Psychidae</taxon>
        <taxon>Oiketicinae</taxon>
        <taxon>Eumeta</taxon>
    </lineage>
</organism>
<dbReference type="GO" id="GO:0051017">
    <property type="term" value="P:actin filament bundle assembly"/>
    <property type="evidence" value="ECO:0007669"/>
    <property type="project" value="InterPro"/>
</dbReference>